<dbReference type="Proteomes" id="UP000626026">
    <property type="component" value="Unassembled WGS sequence"/>
</dbReference>
<protein>
    <submittedName>
        <fullName evidence="4">Response regulator</fullName>
    </submittedName>
</protein>
<dbReference type="Gene3D" id="3.40.50.2300">
    <property type="match status" value="1"/>
</dbReference>
<keyword evidence="1 2" id="KW-0597">Phosphoprotein</keyword>
<accession>A0ABR7RS20</accession>
<proteinExistence type="predicted"/>
<feature type="domain" description="Response regulatory" evidence="3">
    <location>
        <begin position="3"/>
        <end position="119"/>
    </location>
</feature>
<feature type="modified residue" description="4-aspartylphosphate" evidence="2">
    <location>
        <position position="53"/>
    </location>
</feature>
<dbReference type="PROSITE" id="PS50110">
    <property type="entry name" value="RESPONSE_REGULATORY"/>
    <property type="match status" value="1"/>
</dbReference>
<keyword evidence="5" id="KW-1185">Reference proteome</keyword>
<dbReference type="InterPro" id="IPR011006">
    <property type="entry name" value="CheY-like_superfamily"/>
</dbReference>
<evidence type="ECO:0000256" key="2">
    <source>
        <dbReference type="PROSITE-ProRule" id="PRU00169"/>
    </source>
</evidence>
<organism evidence="4 5">
    <name type="scientific">Teichococcus aerophilus</name>
    <dbReference type="NCBI Taxonomy" id="1224513"/>
    <lineage>
        <taxon>Bacteria</taxon>
        <taxon>Pseudomonadati</taxon>
        <taxon>Pseudomonadota</taxon>
        <taxon>Alphaproteobacteria</taxon>
        <taxon>Acetobacterales</taxon>
        <taxon>Roseomonadaceae</taxon>
        <taxon>Roseomonas</taxon>
    </lineage>
</organism>
<dbReference type="PANTHER" id="PTHR44591">
    <property type="entry name" value="STRESS RESPONSE REGULATOR PROTEIN 1"/>
    <property type="match status" value="1"/>
</dbReference>
<dbReference type="Pfam" id="PF00072">
    <property type="entry name" value="Response_reg"/>
    <property type="match status" value="1"/>
</dbReference>
<dbReference type="RefSeq" id="WP_187786052.1">
    <property type="nucleotide sequence ID" value="NZ_JACTVA010000041.1"/>
</dbReference>
<evidence type="ECO:0000313" key="4">
    <source>
        <dbReference type="EMBL" id="MBC9208902.1"/>
    </source>
</evidence>
<dbReference type="InterPro" id="IPR050595">
    <property type="entry name" value="Bact_response_regulator"/>
</dbReference>
<gene>
    <name evidence="4" type="ORF">IBL26_18795</name>
</gene>
<evidence type="ECO:0000313" key="5">
    <source>
        <dbReference type="Proteomes" id="UP000626026"/>
    </source>
</evidence>
<name>A0ABR7RS20_9PROT</name>
<evidence type="ECO:0000259" key="3">
    <source>
        <dbReference type="PROSITE" id="PS50110"/>
    </source>
</evidence>
<evidence type="ECO:0000256" key="1">
    <source>
        <dbReference type="ARBA" id="ARBA00022553"/>
    </source>
</evidence>
<sequence length="122" mass="13316">MPCLLLVEDEFLVRLVAKEALEGDGFEVLEAKSASEAIQVLDSQAHIDIVVTDVRMPGQGDGVDVAVRARAKFPEIPVIMTSGYAEGVEDRLDQLCLIVFMLGKPYKLDQLSALAKSLIKRS</sequence>
<dbReference type="InterPro" id="IPR001789">
    <property type="entry name" value="Sig_transdc_resp-reg_receiver"/>
</dbReference>
<dbReference type="EMBL" id="JACTVA010000041">
    <property type="protein sequence ID" value="MBC9208902.1"/>
    <property type="molecule type" value="Genomic_DNA"/>
</dbReference>
<dbReference type="PANTHER" id="PTHR44591:SF3">
    <property type="entry name" value="RESPONSE REGULATORY DOMAIN-CONTAINING PROTEIN"/>
    <property type="match status" value="1"/>
</dbReference>
<dbReference type="SUPFAM" id="SSF52172">
    <property type="entry name" value="CheY-like"/>
    <property type="match status" value="1"/>
</dbReference>
<reference evidence="4 5" key="1">
    <citation type="journal article" date="2013" name="Int. J. Syst. Evol. Microbiol.">
        <title>Roseomonas aerophila sp. nov., isolated from air.</title>
        <authorList>
            <person name="Kim S.J."/>
            <person name="Weon H.Y."/>
            <person name="Ahn J.H."/>
            <person name="Hong S.B."/>
            <person name="Seok S.J."/>
            <person name="Whang K.S."/>
            <person name="Kwon S.W."/>
        </authorList>
    </citation>
    <scope>NUCLEOTIDE SEQUENCE [LARGE SCALE GENOMIC DNA]</scope>
    <source>
        <strain evidence="4 5">NBRC 108923</strain>
    </source>
</reference>
<comment type="caution">
    <text evidence="4">The sequence shown here is derived from an EMBL/GenBank/DDBJ whole genome shotgun (WGS) entry which is preliminary data.</text>
</comment>
<dbReference type="SMART" id="SM00448">
    <property type="entry name" value="REC"/>
    <property type="match status" value="1"/>
</dbReference>